<protein>
    <submittedName>
        <fullName evidence="2">Uncharacterized protein</fullName>
    </submittedName>
</protein>
<sequence>MKYAQTKQVSNTVDLVAGAGKRDQTNPKSAGRPKSVVVPEINAVRELIKQDRHPRRCRRVCAATKALEKNVLRGPGCSAKGIRRQYGKQIELMGHPRMVP</sequence>
<dbReference type="EMBL" id="BMAW01072398">
    <property type="protein sequence ID" value="GFT82668.1"/>
    <property type="molecule type" value="Genomic_DNA"/>
</dbReference>
<evidence type="ECO:0000313" key="2">
    <source>
        <dbReference type="EMBL" id="GFT82668.1"/>
    </source>
</evidence>
<keyword evidence="3" id="KW-1185">Reference proteome</keyword>
<comment type="caution">
    <text evidence="2">The sequence shown here is derived from an EMBL/GenBank/DDBJ whole genome shotgun (WGS) entry which is preliminary data.</text>
</comment>
<dbReference type="Proteomes" id="UP000887013">
    <property type="component" value="Unassembled WGS sequence"/>
</dbReference>
<gene>
    <name evidence="2" type="ORF">NPIL_177361</name>
</gene>
<proteinExistence type="predicted"/>
<feature type="compositionally biased region" description="Polar residues" evidence="1">
    <location>
        <begin position="1"/>
        <end position="13"/>
    </location>
</feature>
<organism evidence="2 3">
    <name type="scientific">Nephila pilipes</name>
    <name type="common">Giant wood spider</name>
    <name type="synonym">Nephila maculata</name>
    <dbReference type="NCBI Taxonomy" id="299642"/>
    <lineage>
        <taxon>Eukaryota</taxon>
        <taxon>Metazoa</taxon>
        <taxon>Ecdysozoa</taxon>
        <taxon>Arthropoda</taxon>
        <taxon>Chelicerata</taxon>
        <taxon>Arachnida</taxon>
        <taxon>Araneae</taxon>
        <taxon>Araneomorphae</taxon>
        <taxon>Entelegynae</taxon>
        <taxon>Araneoidea</taxon>
        <taxon>Nephilidae</taxon>
        <taxon>Nephila</taxon>
    </lineage>
</organism>
<dbReference type="AlphaFoldDB" id="A0A8X6U280"/>
<reference evidence="2" key="1">
    <citation type="submission" date="2020-08" db="EMBL/GenBank/DDBJ databases">
        <title>Multicomponent nature underlies the extraordinary mechanical properties of spider dragline silk.</title>
        <authorList>
            <person name="Kono N."/>
            <person name="Nakamura H."/>
            <person name="Mori M."/>
            <person name="Yoshida Y."/>
            <person name="Ohtoshi R."/>
            <person name="Malay A.D."/>
            <person name="Moran D.A.P."/>
            <person name="Tomita M."/>
            <person name="Numata K."/>
            <person name="Arakawa K."/>
        </authorList>
    </citation>
    <scope>NUCLEOTIDE SEQUENCE</scope>
</reference>
<name>A0A8X6U280_NEPPI</name>
<feature type="region of interest" description="Disordered" evidence="1">
    <location>
        <begin position="1"/>
        <end position="33"/>
    </location>
</feature>
<evidence type="ECO:0000256" key="1">
    <source>
        <dbReference type="SAM" id="MobiDB-lite"/>
    </source>
</evidence>
<evidence type="ECO:0000313" key="3">
    <source>
        <dbReference type="Proteomes" id="UP000887013"/>
    </source>
</evidence>
<accession>A0A8X6U280</accession>